<dbReference type="GO" id="GO:0005886">
    <property type="term" value="C:plasma membrane"/>
    <property type="evidence" value="ECO:0007669"/>
    <property type="project" value="UniProtKB-SubCell"/>
</dbReference>
<sequence length="460" mass="49838">MKRLTIPTLIALTAFLSNCTTVQRESPSTAPEFDIPADFRSIAAQEAPGSGLQPGWLEIFNDTKLNALVKEVLVRNFDLRIAAAKIEAAAALAKQAGADLSPAVILALQGTNQGNMDSALSEDISSVGVSLDIAWELDVWGRIRSGQRAAIEELVAAKMDYAYARLSLVAQTTKAYFLAIETLRQQQLAENNVANYVKTLEIVKAFFDEGMVSVQDVYLVRSEKAVAEDALGNAQSAHLQALRSLETLLGRYPSAAVDIAGDLPGLPAPVPAGIPSEVLERRPDIIAAERRVAAAFDETREAKAARLPSIDLTGSLGSVSDGLSDLTNPANIAWNVVSSLMFPFFDAGRLEGRVEAAEAFQKQALADYQKTALAAFGEIETALSNETIFRRRAESLKIAYKHARLAEEISIEKYKMGEGELLDVLQLQRSTISTQSAYLRMEYDLLVQRVNLYLGLGGGF</sequence>
<gene>
    <name evidence="3" type="ORF">CR164_00555</name>
</gene>
<protein>
    <recommendedName>
        <fullName evidence="5">Transporter</fullName>
    </recommendedName>
</protein>
<comment type="subcellular location">
    <subcellularLocation>
        <location evidence="2">Cell membrane</location>
        <topology evidence="2">Lipid-anchor</topology>
    </subcellularLocation>
</comment>
<dbReference type="Gene3D" id="2.20.200.10">
    <property type="entry name" value="Outer membrane efflux proteins (OEP)"/>
    <property type="match status" value="1"/>
</dbReference>
<dbReference type="Pfam" id="PF02321">
    <property type="entry name" value="OEP"/>
    <property type="match status" value="2"/>
</dbReference>
<dbReference type="GO" id="GO:0015562">
    <property type="term" value="F:efflux transmembrane transporter activity"/>
    <property type="evidence" value="ECO:0007669"/>
    <property type="project" value="InterPro"/>
</dbReference>
<keyword evidence="2" id="KW-0564">Palmitate</keyword>
<accession>A0A317T9H9</accession>
<organism evidence="3 4">
    <name type="scientific">Prosthecochloris marina</name>
    <dbReference type="NCBI Taxonomy" id="2017681"/>
    <lineage>
        <taxon>Bacteria</taxon>
        <taxon>Pseudomonadati</taxon>
        <taxon>Chlorobiota</taxon>
        <taxon>Chlorobiia</taxon>
        <taxon>Chlorobiales</taxon>
        <taxon>Chlorobiaceae</taxon>
        <taxon>Prosthecochloris</taxon>
    </lineage>
</organism>
<dbReference type="Gene3D" id="1.20.1600.10">
    <property type="entry name" value="Outer membrane efflux proteins (OEP)"/>
    <property type="match status" value="1"/>
</dbReference>
<dbReference type="InterPro" id="IPR010131">
    <property type="entry name" value="MdtP/NodT-like"/>
</dbReference>
<keyword evidence="2" id="KW-0812">Transmembrane</keyword>
<comment type="caution">
    <text evidence="3">The sequence shown here is derived from an EMBL/GenBank/DDBJ whole genome shotgun (WGS) entry which is preliminary data.</text>
</comment>
<keyword evidence="2" id="KW-0472">Membrane</keyword>
<evidence type="ECO:0008006" key="5">
    <source>
        <dbReference type="Google" id="ProtNLM"/>
    </source>
</evidence>
<keyword evidence="2" id="KW-1134">Transmembrane beta strand</keyword>
<dbReference type="InterPro" id="IPR003423">
    <property type="entry name" value="OMP_efflux"/>
</dbReference>
<keyword evidence="2" id="KW-0449">Lipoprotein</keyword>
<dbReference type="EMBL" id="PDNZ01000001">
    <property type="protein sequence ID" value="PWW83088.1"/>
    <property type="molecule type" value="Genomic_DNA"/>
</dbReference>
<dbReference type="NCBIfam" id="TIGR01845">
    <property type="entry name" value="outer_NodT"/>
    <property type="match status" value="1"/>
</dbReference>
<keyword evidence="4" id="KW-1185">Reference proteome</keyword>
<evidence type="ECO:0000256" key="1">
    <source>
        <dbReference type="ARBA" id="ARBA00007613"/>
    </source>
</evidence>
<evidence type="ECO:0000313" key="3">
    <source>
        <dbReference type="EMBL" id="PWW83088.1"/>
    </source>
</evidence>
<dbReference type="PANTHER" id="PTHR30203">
    <property type="entry name" value="OUTER MEMBRANE CATION EFFLUX PROTEIN"/>
    <property type="match status" value="1"/>
</dbReference>
<dbReference type="SUPFAM" id="SSF56954">
    <property type="entry name" value="Outer membrane efflux proteins (OEP)"/>
    <property type="match status" value="1"/>
</dbReference>
<dbReference type="Proteomes" id="UP000246278">
    <property type="component" value="Unassembled WGS sequence"/>
</dbReference>
<comment type="similarity">
    <text evidence="1 2">Belongs to the outer membrane factor (OMF) (TC 1.B.17) family.</text>
</comment>
<dbReference type="RefSeq" id="WP_110021970.1">
    <property type="nucleotide sequence ID" value="NZ_PDNZ01000001.1"/>
</dbReference>
<evidence type="ECO:0000256" key="2">
    <source>
        <dbReference type="RuleBase" id="RU362097"/>
    </source>
</evidence>
<reference evidence="4" key="1">
    <citation type="submission" date="2017-10" db="EMBL/GenBank/DDBJ databases">
        <authorList>
            <person name="Gaisin V.A."/>
            <person name="Rysina M.S."/>
            <person name="Grouzdev D.S."/>
        </authorList>
    </citation>
    <scope>NUCLEOTIDE SEQUENCE [LARGE SCALE GENOMIC DNA]</scope>
    <source>
        <strain evidence="4">V1</strain>
    </source>
</reference>
<dbReference type="AlphaFoldDB" id="A0A317T9H9"/>
<proteinExistence type="inferred from homology"/>
<dbReference type="OrthoDB" id="9770517at2"/>
<name>A0A317T9H9_9CHLB</name>
<evidence type="ECO:0000313" key="4">
    <source>
        <dbReference type="Proteomes" id="UP000246278"/>
    </source>
</evidence>